<feature type="compositionally biased region" description="Basic and acidic residues" evidence="2">
    <location>
        <begin position="287"/>
        <end position="301"/>
    </location>
</feature>
<proteinExistence type="predicted"/>
<feature type="compositionally biased region" description="Basic and acidic residues" evidence="2">
    <location>
        <begin position="314"/>
        <end position="334"/>
    </location>
</feature>
<feature type="coiled-coil region" evidence="1">
    <location>
        <begin position="629"/>
        <end position="663"/>
    </location>
</feature>
<organism evidence="3">
    <name type="scientific">Physcomitrium patens</name>
    <name type="common">Spreading-leaved earth moss</name>
    <name type="synonym">Physcomitrella patens</name>
    <dbReference type="NCBI Taxonomy" id="3218"/>
    <lineage>
        <taxon>Eukaryota</taxon>
        <taxon>Viridiplantae</taxon>
        <taxon>Streptophyta</taxon>
        <taxon>Embryophyta</taxon>
        <taxon>Bryophyta</taxon>
        <taxon>Bryophytina</taxon>
        <taxon>Bryopsida</taxon>
        <taxon>Funariidae</taxon>
        <taxon>Funariales</taxon>
        <taxon>Funariaceae</taxon>
        <taxon>Physcomitrium</taxon>
    </lineage>
</organism>
<dbReference type="AlphaFoldDB" id="A0A2K1KGH7"/>
<feature type="region of interest" description="Disordered" evidence="2">
    <location>
        <begin position="526"/>
        <end position="556"/>
    </location>
</feature>
<evidence type="ECO:0000313" key="5">
    <source>
        <dbReference type="Proteomes" id="UP000006727"/>
    </source>
</evidence>
<evidence type="ECO:0000313" key="3">
    <source>
        <dbReference type="EMBL" id="PNR52884.1"/>
    </source>
</evidence>
<keyword evidence="5" id="KW-1185">Reference proteome</keyword>
<reference evidence="3 5" key="2">
    <citation type="journal article" date="2018" name="Plant J.">
        <title>The Physcomitrella patens chromosome-scale assembly reveals moss genome structure and evolution.</title>
        <authorList>
            <person name="Lang D."/>
            <person name="Ullrich K.K."/>
            <person name="Murat F."/>
            <person name="Fuchs J."/>
            <person name="Jenkins J."/>
            <person name="Haas F.B."/>
            <person name="Piednoel M."/>
            <person name="Gundlach H."/>
            <person name="Van Bel M."/>
            <person name="Meyberg R."/>
            <person name="Vives C."/>
            <person name="Morata J."/>
            <person name="Symeonidi A."/>
            <person name="Hiss M."/>
            <person name="Muchero W."/>
            <person name="Kamisugi Y."/>
            <person name="Saleh O."/>
            <person name="Blanc G."/>
            <person name="Decker E.L."/>
            <person name="van Gessel N."/>
            <person name="Grimwood J."/>
            <person name="Hayes R.D."/>
            <person name="Graham S.W."/>
            <person name="Gunter L.E."/>
            <person name="McDaniel S.F."/>
            <person name="Hoernstein S.N.W."/>
            <person name="Larsson A."/>
            <person name="Li F.W."/>
            <person name="Perroud P.F."/>
            <person name="Phillips J."/>
            <person name="Ranjan P."/>
            <person name="Rokshar D.S."/>
            <person name="Rothfels C.J."/>
            <person name="Schneider L."/>
            <person name="Shu S."/>
            <person name="Stevenson D.W."/>
            <person name="Thummler F."/>
            <person name="Tillich M."/>
            <person name="Villarreal Aguilar J.C."/>
            <person name="Widiez T."/>
            <person name="Wong G.K."/>
            <person name="Wymore A."/>
            <person name="Zhang Y."/>
            <person name="Zimmer A.D."/>
            <person name="Quatrano R.S."/>
            <person name="Mayer K.F.X."/>
            <person name="Goodstein D."/>
            <person name="Casacuberta J.M."/>
            <person name="Vandepoele K."/>
            <person name="Reski R."/>
            <person name="Cuming A.C."/>
            <person name="Tuskan G.A."/>
            <person name="Maumus F."/>
            <person name="Salse J."/>
            <person name="Schmutz J."/>
            <person name="Rensing S.A."/>
        </authorList>
    </citation>
    <scope>NUCLEOTIDE SEQUENCE [LARGE SCALE GENOMIC DNA]</scope>
    <source>
        <strain evidence="4 5">cv. Gransden 2004</strain>
    </source>
</reference>
<reference evidence="3 5" key="1">
    <citation type="journal article" date="2008" name="Science">
        <title>The Physcomitrella genome reveals evolutionary insights into the conquest of land by plants.</title>
        <authorList>
            <person name="Rensing S."/>
            <person name="Lang D."/>
            <person name="Zimmer A."/>
            <person name="Terry A."/>
            <person name="Salamov A."/>
            <person name="Shapiro H."/>
            <person name="Nishiyama T."/>
            <person name="Perroud P.-F."/>
            <person name="Lindquist E."/>
            <person name="Kamisugi Y."/>
            <person name="Tanahashi T."/>
            <person name="Sakakibara K."/>
            <person name="Fujita T."/>
            <person name="Oishi K."/>
            <person name="Shin-I T."/>
            <person name="Kuroki Y."/>
            <person name="Toyoda A."/>
            <person name="Suzuki Y."/>
            <person name="Hashimoto A."/>
            <person name="Yamaguchi K."/>
            <person name="Sugano A."/>
            <person name="Kohara Y."/>
            <person name="Fujiyama A."/>
            <person name="Anterola A."/>
            <person name="Aoki S."/>
            <person name="Ashton N."/>
            <person name="Barbazuk W.B."/>
            <person name="Barker E."/>
            <person name="Bennetzen J."/>
            <person name="Bezanilla M."/>
            <person name="Blankenship R."/>
            <person name="Cho S.H."/>
            <person name="Dutcher S."/>
            <person name="Estelle M."/>
            <person name="Fawcett J.A."/>
            <person name="Gundlach H."/>
            <person name="Hanada K."/>
            <person name="Heyl A."/>
            <person name="Hicks K.A."/>
            <person name="Hugh J."/>
            <person name="Lohr M."/>
            <person name="Mayer K."/>
            <person name="Melkozernov A."/>
            <person name="Murata T."/>
            <person name="Nelson D."/>
            <person name="Pils B."/>
            <person name="Prigge M."/>
            <person name="Reiss B."/>
            <person name="Renner T."/>
            <person name="Rombauts S."/>
            <person name="Rushton P."/>
            <person name="Sanderfoot A."/>
            <person name="Schween G."/>
            <person name="Shiu S.-H."/>
            <person name="Stueber K."/>
            <person name="Theodoulou F.L."/>
            <person name="Tu H."/>
            <person name="Van de Peer Y."/>
            <person name="Verrier P.J."/>
            <person name="Waters E."/>
            <person name="Wood A."/>
            <person name="Yang L."/>
            <person name="Cove D."/>
            <person name="Cuming A."/>
            <person name="Hasebe M."/>
            <person name="Lucas S."/>
            <person name="Mishler D.B."/>
            <person name="Reski R."/>
            <person name="Grigoriev I."/>
            <person name="Quatrano R.S."/>
            <person name="Boore J.L."/>
        </authorList>
    </citation>
    <scope>NUCLEOTIDE SEQUENCE [LARGE SCALE GENOMIC DNA]</scope>
    <source>
        <strain evidence="4 5">cv. Gransden 2004</strain>
    </source>
</reference>
<feature type="coiled-coil region" evidence="1">
    <location>
        <begin position="349"/>
        <end position="393"/>
    </location>
</feature>
<name>A0A2K1KGH7_PHYPA</name>
<dbReference type="EMBL" id="ABEU02000006">
    <property type="protein sequence ID" value="PNR52884.1"/>
    <property type="molecule type" value="Genomic_DNA"/>
</dbReference>
<dbReference type="SMR" id="A0A2K1KGH7"/>
<dbReference type="InParanoid" id="A0A2K1KGH7"/>
<feature type="compositionally biased region" description="Basic and acidic residues" evidence="2">
    <location>
        <begin position="526"/>
        <end position="551"/>
    </location>
</feature>
<dbReference type="SUPFAM" id="SSF57997">
    <property type="entry name" value="Tropomyosin"/>
    <property type="match status" value="1"/>
</dbReference>
<keyword evidence="1" id="KW-0175">Coiled coil</keyword>
<dbReference type="EnsemblPlants" id="Pp3c6_20700V3.1">
    <property type="protein sequence ID" value="Pp3c6_20700V3.1"/>
    <property type="gene ID" value="Pp3c6_20700"/>
</dbReference>
<protein>
    <submittedName>
        <fullName evidence="3 4">Uncharacterized protein</fullName>
    </submittedName>
</protein>
<feature type="region of interest" description="Disordered" evidence="2">
    <location>
        <begin position="670"/>
        <end position="691"/>
    </location>
</feature>
<dbReference type="Proteomes" id="UP000006727">
    <property type="component" value="Chromosome 6"/>
</dbReference>
<feature type="region of interest" description="Disordered" evidence="2">
    <location>
        <begin position="287"/>
        <end position="334"/>
    </location>
</feature>
<reference evidence="4" key="3">
    <citation type="submission" date="2020-12" db="UniProtKB">
        <authorList>
            <consortium name="EnsemblPlants"/>
        </authorList>
    </citation>
    <scope>IDENTIFICATION</scope>
</reference>
<evidence type="ECO:0000256" key="2">
    <source>
        <dbReference type="SAM" id="MobiDB-lite"/>
    </source>
</evidence>
<accession>A0A2K1KGH7</accession>
<evidence type="ECO:0000256" key="1">
    <source>
        <dbReference type="SAM" id="Coils"/>
    </source>
</evidence>
<sequence>MEAAGQEHVLNLARREIVAKGTHDKGIAPKNASVMAAQVVVPLEVGWKARERIACLESEVDRLLGMSKTLEDCEHALGMANDETDKANKVARGAKAKVVELDGRLYQAEVELQREKFRAAELERELTTYRAQQSEAKSAISGHTIIEENQDTIKILSDRAEKYKSQASINEERAAELDRRSLELSKKVKDMESELSEVGIVKEQIEAFLVKYNKELAVSSSRVRDLEDQLSYEQDGSTSLKMENERLRKRLNAKTSHERELEDRIAELERILKAAEEAANAIAHDKKDVDDAKNKAEEKHYAATRKLTSLVKENNQRIKESEDKTEEQRSMRDELEFARSRATEANFLSARLQEEMKKVEEMHKSEDRLSKEIAEARQEASEARKLSTGLEEEMKKVGKLTCSQVGLLKVFNIYKVRAAEADDVSERLSKEEKQMKLKNNSVKKLTKVFERTNAVEARDFSRTLEDQNKKLQGKTEDLSRQDWKKRLGRIRTCTKMRRDCLWNSQRQRKKAKEAHKLSAKVEEMIEKSKGKTKQQRELGEELESVRNKASEADSLSPRLEEEIMKIESGREKLSEKASEVIEKDDIPERQTDRFAELSFKLRTLRRNRDLARKEAKTLGYNDEGYVTRIEAYKTKISQQESRIEELERKALILEEELHNLGVTDAGHKRVIEERERGAMKKDQEWKNSSNR</sequence>
<dbReference type="Gramene" id="Pp3c6_20700V3.1">
    <property type="protein sequence ID" value="Pp3c6_20700V3.1"/>
    <property type="gene ID" value="Pp3c6_20700"/>
</dbReference>
<gene>
    <name evidence="3" type="ORF">PHYPA_009259</name>
</gene>
<evidence type="ECO:0000313" key="4">
    <source>
        <dbReference type="EnsemblPlants" id="Pp3c6_20700V3.1"/>
    </source>
</evidence>
<feature type="compositionally biased region" description="Basic and acidic residues" evidence="2">
    <location>
        <begin position="670"/>
        <end position="685"/>
    </location>
</feature>